<keyword evidence="2" id="KW-1133">Transmembrane helix</keyword>
<keyword evidence="4" id="KW-1185">Reference proteome</keyword>
<evidence type="ECO:0000313" key="4">
    <source>
        <dbReference type="Proteomes" id="UP001146120"/>
    </source>
</evidence>
<evidence type="ECO:0000256" key="2">
    <source>
        <dbReference type="SAM" id="Phobius"/>
    </source>
</evidence>
<dbReference type="EMBL" id="DAKRPA010000007">
    <property type="protein sequence ID" value="DBA04514.1"/>
    <property type="molecule type" value="Genomic_DNA"/>
</dbReference>
<name>A0AAV2ZI81_9STRA</name>
<proteinExistence type="predicted"/>
<comment type="caution">
    <text evidence="3">The sequence shown here is derived from an EMBL/GenBank/DDBJ whole genome shotgun (WGS) entry which is preliminary data.</text>
</comment>
<dbReference type="AlphaFoldDB" id="A0AAV2ZI81"/>
<feature type="transmembrane region" description="Helical" evidence="2">
    <location>
        <begin position="124"/>
        <end position="143"/>
    </location>
</feature>
<reference evidence="3" key="2">
    <citation type="journal article" date="2023" name="Microbiol Resour">
        <title>Decontamination and Annotation of the Draft Genome Sequence of the Oomycete Lagenidium giganteum ARSEF 373.</title>
        <authorList>
            <person name="Morgan W.R."/>
            <person name="Tartar A."/>
        </authorList>
    </citation>
    <scope>NUCLEOTIDE SEQUENCE</scope>
    <source>
        <strain evidence="3">ARSEF 373</strain>
    </source>
</reference>
<feature type="region of interest" description="Disordered" evidence="1">
    <location>
        <begin position="15"/>
        <end position="40"/>
    </location>
</feature>
<sequence>MCLCGLTHRSQISDQGAVDRSKLPTKSAVRPRRKNAHHHHARREWHDGLLFSNLIYVLAALLSYSSSQYFCAVFQMGAAIASTLFHRSKETRYLLVDAIISSSLAVLFIYVACHTIKQEWYGILAVKLVQGAMCIFTWVYCGFPGGERYEKWHQLWHYVSGCTTMSTTLFLTWYMPEFDFVLHELVQDYIAVKGWMS</sequence>
<feature type="transmembrane region" description="Helical" evidence="2">
    <location>
        <begin position="155"/>
        <end position="175"/>
    </location>
</feature>
<reference evidence="3" key="1">
    <citation type="submission" date="2022-11" db="EMBL/GenBank/DDBJ databases">
        <authorList>
            <person name="Morgan W.R."/>
            <person name="Tartar A."/>
        </authorList>
    </citation>
    <scope>NUCLEOTIDE SEQUENCE</scope>
    <source>
        <strain evidence="3">ARSEF 373</strain>
    </source>
</reference>
<protein>
    <submittedName>
        <fullName evidence="3">Uncharacterized protein</fullName>
    </submittedName>
</protein>
<feature type="compositionally biased region" description="Basic residues" evidence="1">
    <location>
        <begin position="29"/>
        <end position="40"/>
    </location>
</feature>
<feature type="transmembrane region" description="Helical" evidence="2">
    <location>
        <begin position="54"/>
        <end position="81"/>
    </location>
</feature>
<keyword evidence="2" id="KW-0472">Membrane</keyword>
<gene>
    <name evidence="3" type="ORF">N0F65_011062</name>
</gene>
<dbReference type="Proteomes" id="UP001146120">
    <property type="component" value="Unassembled WGS sequence"/>
</dbReference>
<evidence type="ECO:0000313" key="3">
    <source>
        <dbReference type="EMBL" id="DBA04514.1"/>
    </source>
</evidence>
<feature type="transmembrane region" description="Helical" evidence="2">
    <location>
        <begin position="93"/>
        <end position="112"/>
    </location>
</feature>
<organism evidence="3 4">
    <name type="scientific">Lagenidium giganteum</name>
    <dbReference type="NCBI Taxonomy" id="4803"/>
    <lineage>
        <taxon>Eukaryota</taxon>
        <taxon>Sar</taxon>
        <taxon>Stramenopiles</taxon>
        <taxon>Oomycota</taxon>
        <taxon>Peronosporomycetes</taxon>
        <taxon>Pythiales</taxon>
        <taxon>Pythiaceae</taxon>
    </lineage>
</organism>
<keyword evidence="2" id="KW-0812">Transmembrane</keyword>
<evidence type="ECO:0000256" key="1">
    <source>
        <dbReference type="SAM" id="MobiDB-lite"/>
    </source>
</evidence>
<accession>A0AAV2ZI81</accession>